<dbReference type="Proteomes" id="UP001055437">
    <property type="component" value="Chromosome"/>
</dbReference>
<organism evidence="2 4">
    <name type="scientific">Clostridium septicum</name>
    <dbReference type="NCBI Taxonomy" id="1504"/>
    <lineage>
        <taxon>Bacteria</taxon>
        <taxon>Bacillati</taxon>
        <taxon>Bacillota</taxon>
        <taxon>Clostridia</taxon>
        <taxon>Eubacteriales</taxon>
        <taxon>Clostridiaceae</taxon>
        <taxon>Clostridium</taxon>
    </lineage>
</organism>
<dbReference type="EMBL" id="CP099799">
    <property type="protein sequence ID" value="USS00419.1"/>
    <property type="molecule type" value="Genomic_DNA"/>
</dbReference>
<evidence type="ECO:0000313" key="2">
    <source>
        <dbReference type="EMBL" id="AYE33856.1"/>
    </source>
</evidence>
<proteinExistence type="predicted"/>
<evidence type="ECO:0000313" key="3">
    <source>
        <dbReference type="EMBL" id="USS00419.1"/>
    </source>
</evidence>
<dbReference type="KEGG" id="csep:CP523_04890"/>
<dbReference type="GeneID" id="303560018"/>
<keyword evidence="5" id="KW-1185">Reference proteome</keyword>
<protein>
    <recommendedName>
        <fullName evidence="1">Bacterial Ig-like domain-containing protein</fullName>
    </recommendedName>
</protein>
<evidence type="ECO:0000313" key="5">
    <source>
        <dbReference type="Proteomes" id="UP001055437"/>
    </source>
</evidence>
<dbReference type="AlphaFoldDB" id="A0A9N7PKT2"/>
<feature type="domain" description="Bacterial Ig-like" evidence="1">
    <location>
        <begin position="41"/>
        <end position="137"/>
    </location>
</feature>
<evidence type="ECO:0000259" key="1">
    <source>
        <dbReference type="Pfam" id="PF20251"/>
    </source>
</evidence>
<reference evidence="3" key="2">
    <citation type="submission" date="2022-06" db="EMBL/GenBank/DDBJ databases">
        <authorList>
            <person name="Holder M.E."/>
            <person name="Ajami N.J."/>
            <person name="Petrosino J.F."/>
        </authorList>
    </citation>
    <scope>NUCLEOTIDE SEQUENCE</scope>
    <source>
        <strain evidence="3">RMA 8861</strain>
    </source>
</reference>
<dbReference type="PROSITE" id="PS51257">
    <property type="entry name" value="PROKAR_LIPOPROTEIN"/>
    <property type="match status" value="1"/>
</dbReference>
<sequence length="150" mass="17464">MKKIYILSIVILMFILYGCSSKTLNISDLEPSNIVVDYDTINATVKEDPIKSSKENITLVLKNKTKYEYFYGVDFELEVELDDNWYKIPFHKNPEFIEISMILNGNSESNEEIELSKYFSDLPDGKYRILKTFYLDDSKTVVSGLFNIKK</sequence>
<reference evidence="2 4" key="1">
    <citation type="submission" date="2017-09" db="EMBL/GenBank/DDBJ databases">
        <authorList>
            <person name="Thomas P."/>
            <person name="Seyboldt C."/>
        </authorList>
    </citation>
    <scope>NUCLEOTIDE SEQUENCE [LARGE SCALE GENOMIC DNA]</scope>
    <source>
        <strain evidence="2 4">DSM 7534</strain>
    </source>
</reference>
<dbReference type="Pfam" id="PF20251">
    <property type="entry name" value="Big_14"/>
    <property type="match status" value="1"/>
</dbReference>
<dbReference type="RefSeq" id="WP_120140582.1">
    <property type="nucleotide sequence ID" value="NZ_CP023671.1"/>
</dbReference>
<dbReference type="InterPro" id="IPR046878">
    <property type="entry name" value="Big_14"/>
</dbReference>
<gene>
    <name evidence="2" type="ORF">CP523_04890</name>
    <name evidence="3" type="ORF">NH397_13145</name>
</gene>
<evidence type="ECO:0000313" key="4">
    <source>
        <dbReference type="Proteomes" id="UP000280586"/>
    </source>
</evidence>
<name>A0A9N7PKT2_CLOSE</name>
<accession>A0A9N7PKT2</accession>
<dbReference type="EMBL" id="CP023671">
    <property type="protein sequence ID" value="AYE33856.1"/>
    <property type="molecule type" value="Genomic_DNA"/>
</dbReference>
<dbReference type="Proteomes" id="UP000280586">
    <property type="component" value="Chromosome"/>
</dbReference>